<dbReference type="PRINTS" id="PR00035">
    <property type="entry name" value="HTHGNTR"/>
</dbReference>
<organism evidence="5 6">
    <name type="scientific">Snodgrassella alvi</name>
    <dbReference type="NCBI Taxonomy" id="1196083"/>
    <lineage>
        <taxon>Bacteria</taxon>
        <taxon>Pseudomonadati</taxon>
        <taxon>Pseudomonadota</taxon>
        <taxon>Betaproteobacteria</taxon>
        <taxon>Neisseriales</taxon>
        <taxon>Neisseriaceae</taxon>
        <taxon>Snodgrassella</taxon>
    </lineage>
</organism>
<dbReference type="InterPro" id="IPR050679">
    <property type="entry name" value="Bact_HTH_transcr_reg"/>
</dbReference>
<evidence type="ECO:0000256" key="3">
    <source>
        <dbReference type="ARBA" id="ARBA00023163"/>
    </source>
</evidence>
<dbReference type="InterPro" id="IPR011663">
    <property type="entry name" value="UTRA"/>
</dbReference>
<keyword evidence="3" id="KW-0804">Transcription</keyword>
<dbReference type="SMART" id="SM00345">
    <property type="entry name" value="HTH_GNTR"/>
    <property type="match status" value="1"/>
</dbReference>
<sequence>MQRVVHLLVDGDFKPGQPLPSEWDLAAHWGVSQGTIRKGLNELVSRGILRRHQGVGTFVTQQNWDWGCYPFTEMPVLQEGKTRQVWPVAEVLSLVVTAADEETAVQLGLKKAELVWKIMLLWRTGYAEVAVDEIFLPVALLPDLNVRFIRRRRSFYAFLLLEYDVLVDTAQQWLWQTVLHPETARLLKADMALPALCLGRLSQSVDGVLYEWRRRYLRLGNQAMQLSGFTAEF</sequence>
<dbReference type="SUPFAM" id="SSF64288">
    <property type="entry name" value="Chorismate lyase-like"/>
    <property type="match status" value="1"/>
</dbReference>
<reference evidence="5 6" key="1">
    <citation type="journal article" date="2017" name="MBio">
        <title>Type VI secretion-mediated competition in the bee gut microbiome.</title>
        <authorList>
            <person name="Steele M.I."/>
            <person name="Kwong W.K."/>
            <person name="Powell J.E."/>
            <person name="Whiteley M."/>
            <person name="Moran N.A."/>
        </authorList>
    </citation>
    <scope>NUCLEOTIDE SEQUENCE [LARGE SCALE GENOMIC DNA]</scope>
    <source>
        <strain evidence="5 6">HK3</strain>
    </source>
</reference>
<dbReference type="GO" id="GO:0003677">
    <property type="term" value="F:DNA binding"/>
    <property type="evidence" value="ECO:0007669"/>
    <property type="project" value="UniProtKB-KW"/>
</dbReference>
<keyword evidence="2" id="KW-0238">DNA-binding</keyword>
<name>A0A855FTW5_9NEIS</name>
<dbReference type="InterPro" id="IPR000524">
    <property type="entry name" value="Tscrpt_reg_HTH_GntR"/>
</dbReference>
<dbReference type="AlphaFoldDB" id="A0A855FTW5"/>
<dbReference type="EMBL" id="MEIU01000074">
    <property type="protein sequence ID" value="PIT58520.1"/>
    <property type="molecule type" value="Genomic_DNA"/>
</dbReference>
<dbReference type="SUPFAM" id="SSF46785">
    <property type="entry name" value="Winged helix' DNA-binding domain"/>
    <property type="match status" value="1"/>
</dbReference>
<dbReference type="InterPro" id="IPR036390">
    <property type="entry name" value="WH_DNA-bd_sf"/>
</dbReference>
<dbReference type="Pfam" id="PF07702">
    <property type="entry name" value="UTRA"/>
    <property type="match status" value="1"/>
</dbReference>
<dbReference type="GO" id="GO:0045892">
    <property type="term" value="P:negative regulation of DNA-templated transcription"/>
    <property type="evidence" value="ECO:0007669"/>
    <property type="project" value="TreeGrafter"/>
</dbReference>
<dbReference type="InterPro" id="IPR036388">
    <property type="entry name" value="WH-like_DNA-bd_sf"/>
</dbReference>
<feature type="domain" description="HTH gntR-type" evidence="4">
    <location>
        <begin position="1"/>
        <end position="62"/>
    </location>
</feature>
<dbReference type="Pfam" id="PF00392">
    <property type="entry name" value="GntR"/>
    <property type="match status" value="1"/>
</dbReference>
<evidence type="ECO:0000256" key="2">
    <source>
        <dbReference type="ARBA" id="ARBA00023125"/>
    </source>
</evidence>
<dbReference type="PROSITE" id="PS50949">
    <property type="entry name" value="HTH_GNTR"/>
    <property type="match status" value="1"/>
</dbReference>
<comment type="caution">
    <text evidence="5">The sequence shown here is derived from an EMBL/GenBank/DDBJ whole genome shotgun (WGS) entry which is preliminary data.</text>
</comment>
<dbReference type="GO" id="GO:0003700">
    <property type="term" value="F:DNA-binding transcription factor activity"/>
    <property type="evidence" value="ECO:0007669"/>
    <property type="project" value="InterPro"/>
</dbReference>
<keyword evidence="1" id="KW-0805">Transcription regulation</keyword>
<proteinExistence type="predicted"/>
<dbReference type="Proteomes" id="UP000230463">
    <property type="component" value="Unassembled WGS sequence"/>
</dbReference>
<dbReference type="PANTHER" id="PTHR44846">
    <property type="entry name" value="MANNOSYL-D-GLYCERATE TRANSPORT/METABOLISM SYSTEM REPRESSOR MNGR-RELATED"/>
    <property type="match status" value="1"/>
</dbReference>
<dbReference type="Gene3D" id="3.40.1410.10">
    <property type="entry name" value="Chorismate lyase-like"/>
    <property type="match status" value="1"/>
</dbReference>
<evidence type="ECO:0000259" key="4">
    <source>
        <dbReference type="PROSITE" id="PS50949"/>
    </source>
</evidence>
<dbReference type="PANTHER" id="PTHR44846:SF1">
    <property type="entry name" value="MANNOSYL-D-GLYCERATE TRANSPORT_METABOLISM SYSTEM REPRESSOR MNGR-RELATED"/>
    <property type="match status" value="1"/>
</dbReference>
<dbReference type="CDD" id="cd07377">
    <property type="entry name" value="WHTH_GntR"/>
    <property type="match status" value="1"/>
</dbReference>
<gene>
    <name evidence="5" type="ORF">BHC57_11785</name>
</gene>
<dbReference type="Gene3D" id="1.10.10.10">
    <property type="entry name" value="Winged helix-like DNA-binding domain superfamily/Winged helix DNA-binding domain"/>
    <property type="match status" value="1"/>
</dbReference>
<evidence type="ECO:0000256" key="1">
    <source>
        <dbReference type="ARBA" id="ARBA00023015"/>
    </source>
</evidence>
<dbReference type="InterPro" id="IPR028978">
    <property type="entry name" value="Chorismate_lyase_/UTRA_dom_sf"/>
</dbReference>
<evidence type="ECO:0000313" key="6">
    <source>
        <dbReference type="Proteomes" id="UP000230463"/>
    </source>
</evidence>
<accession>A0A855FTW5</accession>
<protein>
    <recommendedName>
        <fullName evidence="4">HTH gntR-type domain-containing protein</fullName>
    </recommendedName>
</protein>
<evidence type="ECO:0000313" key="5">
    <source>
        <dbReference type="EMBL" id="PIT58520.1"/>
    </source>
</evidence>
<dbReference type="SMART" id="SM00866">
    <property type="entry name" value="UTRA"/>
    <property type="match status" value="1"/>
</dbReference>